<organism evidence="5 6">
    <name type="scientific">Parendozoicomonas haliclonae</name>
    <dbReference type="NCBI Taxonomy" id="1960125"/>
    <lineage>
        <taxon>Bacteria</taxon>
        <taxon>Pseudomonadati</taxon>
        <taxon>Pseudomonadota</taxon>
        <taxon>Gammaproteobacteria</taxon>
        <taxon>Oceanospirillales</taxon>
        <taxon>Endozoicomonadaceae</taxon>
        <taxon>Parendozoicomonas</taxon>
    </lineage>
</organism>
<dbReference type="PANTHER" id="PTHR10434">
    <property type="entry name" value="1-ACYL-SN-GLYCEROL-3-PHOSPHATE ACYLTRANSFERASE"/>
    <property type="match status" value="1"/>
</dbReference>
<dbReference type="InterPro" id="IPR002123">
    <property type="entry name" value="Plipid/glycerol_acylTrfase"/>
</dbReference>
<protein>
    <submittedName>
        <fullName evidence="5">Acyltransferase</fullName>
    </submittedName>
</protein>
<dbReference type="Proteomes" id="UP000196573">
    <property type="component" value="Unassembled WGS sequence"/>
</dbReference>
<evidence type="ECO:0000256" key="3">
    <source>
        <dbReference type="ARBA" id="ARBA00023315"/>
    </source>
</evidence>
<evidence type="ECO:0000259" key="4">
    <source>
        <dbReference type="SMART" id="SM00563"/>
    </source>
</evidence>
<evidence type="ECO:0000256" key="2">
    <source>
        <dbReference type="ARBA" id="ARBA00022679"/>
    </source>
</evidence>
<dbReference type="RefSeq" id="WP_087113003.1">
    <property type="nucleotide sequence ID" value="NZ_CBCSCN010000016.1"/>
</dbReference>
<proteinExistence type="predicted"/>
<keyword evidence="3 5" id="KW-0012">Acyltransferase</keyword>
<name>A0A1X7AQZ9_9GAMM</name>
<dbReference type="OrthoDB" id="9796839at2"/>
<evidence type="ECO:0000313" key="6">
    <source>
        <dbReference type="Proteomes" id="UP000196573"/>
    </source>
</evidence>
<dbReference type="PANTHER" id="PTHR10434:SF9">
    <property type="entry name" value="PHOSPHOLIPID_GLYCEROL ACYLTRANSFERASE DOMAIN-CONTAINING PROTEIN"/>
    <property type="match status" value="1"/>
</dbReference>
<accession>A0A1X7AQZ9</accession>
<dbReference type="GO" id="GO:0003841">
    <property type="term" value="F:1-acylglycerol-3-phosphate O-acyltransferase activity"/>
    <property type="evidence" value="ECO:0007669"/>
    <property type="project" value="TreeGrafter"/>
</dbReference>
<dbReference type="SUPFAM" id="SSF69593">
    <property type="entry name" value="Glycerol-3-phosphate (1)-acyltransferase"/>
    <property type="match status" value="1"/>
</dbReference>
<gene>
    <name evidence="5" type="ORF">EHSB41UT_04384</name>
</gene>
<sequence length="203" mass="22838">MRLTVFNTPVLCLLLGWLARLMMKICGWKIEGQRPCCRSFVMVAGPHTSNWDFVVFMAVALTMRVPLHWLGKSSLFWGPFGPIMRYLGGIPVNRQQKNNLVDKAVAAFNCHQRFVLALSPEGTRSTVSKWKTGFWHIANQAKVPVIPGYADFSRKVAGIGPIYRLTGNKDKDIANLQAFFAPFRGCRQEEQSRLVTNTPADLP</sequence>
<dbReference type="EMBL" id="FWPT01000013">
    <property type="protein sequence ID" value="SMA50573.1"/>
    <property type="molecule type" value="Genomic_DNA"/>
</dbReference>
<dbReference type="GO" id="GO:0006654">
    <property type="term" value="P:phosphatidic acid biosynthetic process"/>
    <property type="evidence" value="ECO:0007669"/>
    <property type="project" value="TreeGrafter"/>
</dbReference>
<keyword evidence="2 5" id="KW-0808">Transferase</keyword>
<reference evidence="5 6" key="1">
    <citation type="submission" date="2017-03" db="EMBL/GenBank/DDBJ databases">
        <authorList>
            <person name="Afonso C.L."/>
            <person name="Miller P.J."/>
            <person name="Scott M.A."/>
            <person name="Spackman E."/>
            <person name="Goraichik I."/>
            <person name="Dimitrov K.M."/>
            <person name="Suarez D.L."/>
            <person name="Swayne D.E."/>
        </authorList>
    </citation>
    <scope>NUCLEOTIDE SEQUENCE [LARGE SCALE GENOMIC DNA]</scope>
    <source>
        <strain evidence="5">SB41UT1</strain>
    </source>
</reference>
<evidence type="ECO:0000313" key="5">
    <source>
        <dbReference type="EMBL" id="SMA50573.1"/>
    </source>
</evidence>
<evidence type="ECO:0000256" key="1">
    <source>
        <dbReference type="ARBA" id="ARBA00005189"/>
    </source>
</evidence>
<keyword evidence="6" id="KW-1185">Reference proteome</keyword>
<dbReference type="CDD" id="cd07988">
    <property type="entry name" value="LPLAT_ABO13168-like"/>
    <property type="match status" value="1"/>
</dbReference>
<dbReference type="Pfam" id="PF01553">
    <property type="entry name" value="Acyltransferase"/>
    <property type="match status" value="1"/>
</dbReference>
<dbReference type="SMART" id="SM00563">
    <property type="entry name" value="PlsC"/>
    <property type="match status" value="1"/>
</dbReference>
<dbReference type="AlphaFoldDB" id="A0A1X7AQZ9"/>
<feature type="domain" description="Phospholipid/glycerol acyltransferase" evidence="4">
    <location>
        <begin position="41"/>
        <end position="153"/>
    </location>
</feature>
<comment type="pathway">
    <text evidence="1">Lipid metabolism.</text>
</comment>